<dbReference type="EMBL" id="UETC01000002">
    <property type="protein sequence ID" value="SSA41295.1"/>
    <property type="molecule type" value="Genomic_DNA"/>
</dbReference>
<dbReference type="SUPFAM" id="SSF143744">
    <property type="entry name" value="GlcG-like"/>
    <property type="match status" value="1"/>
</dbReference>
<name>A0A2Y9AAV2_9RHOB</name>
<accession>A0A2Y9AAV2</accession>
<evidence type="ECO:0000313" key="3">
    <source>
        <dbReference type="Proteomes" id="UP000245839"/>
    </source>
</evidence>
<reference evidence="2 4" key="1">
    <citation type="submission" date="2016-10" db="EMBL/GenBank/DDBJ databases">
        <authorList>
            <person name="Cai Z."/>
        </authorList>
    </citation>
    <scope>NUCLEOTIDE SEQUENCE [LARGE SCALE GENOMIC DNA]</scope>
    <source>
        <strain evidence="2 4">DSM 25227</strain>
    </source>
</reference>
<gene>
    <name evidence="1" type="ORF">BCF38_102131</name>
    <name evidence="2" type="ORF">SAMN05421539_102131</name>
</gene>
<dbReference type="AlphaFoldDB" id="A0A2Y9AAV2"/>
<reference evidence="1 3" key="2">
    <citation type="submission" date="2018-03" db="EMBL/GenBank/DDBJ databases">
        <title>Genomic Encyclopedia of Archaeal and Bacterial Type Strains, Phase II (KMG-II): from individual species to whole genera.</title>
        <authorList>
            <person name="Goeker M."/>
        </authorList>
    </citation>
    <scope>NUCLEOTIDE SEQUENCE [LARGE SCALE GENOMIC DNA]</scope>
    <source>
        <strain evidence="1 3">DSM 25227</strain>
    </source>
</reference>
<evidence type="ECO:0000313" key="4">
    <source>
        <dbReference type="Proteomes" id="UP000251571"/>
    </source>
</evidence>
<dbReference type="Gene3D" id="3.30.450.150">
    <property type="entry name" value="Haem-degrading domain"/>
    <property type="match status" value="1"/>
</dbReference>
<keyword evidence="3" id="KW-1185">Reference proteome</keyword>
<evidence type="ECO:0000313" key="1">
    <source>
        <dbReference type="EMBL" id="PWJ20885.1"/>
    </source>
</evidence>
<dbReference type="InterPro" id="IPR005624">
    <property type="entry name" value="PduO/GlcC-like"/>
</dbReference>
<dbReference type="EMBL" id="QGDJ01000002">
    <property type="protein sequence ID" value="PWJ20885.1"/>
    <property type="molecule type" value="Genomic_DNA"/>
</dbReference>
<dbReference type="Proteomes" id="UP000251571">
    <property type="component" value="Unassembled WGS sequence"/>
</dbReference>
<organism evidence="2 4">
    <name type="scientific">Jannaschia seohaensis</name>
    <dbReference type="NCBI Taxonomy" id="475081"/>
    <lineage>
        <taxon>Bacteria</taxon>
        <taxon>Pseudomonadati</taxon>
        <taxon>Pseudomonadota</taxon>
        <taxon>Alphaproteobacteria</taxon>
        <taxon>Rhodobacterales</taxon>
        <taxon>Roseobacteraceae</taxon>
        <taxon>Jannaschia</taxon>
    </lineage>
</organism>
<sequence>MGRMQDPALAGGLASRTKLPAWEGGQPIRLNGALVGGMGVSGASGHQDSDCVAVALATLGFDPA</sequence>
<dbReference type="InterPro" id="IPR038084">
    <property type="entry name" value="PduO/GlcC-like_sf"/>
</dbReference>
<protein>
    <submittedName>
        <fullName evidence="2">Haem-degrading</fullName>
    </submittedName>
    <submittedName>
        <fullName evidence="1">Heme-degrading protein</fullName>
    </submittedName>
</protein>
<proteinExistence type="predicted"/>
<dbReference type="Pfam" id="PF03928">
    <property type="entry name" value="HbpS-like"/>
    <property type="match status" value="1"/>
</dbReference>
<dbReference type="Proteomes" id="UP000245839">
    <property type="component" value="Unassembled WGS sequence"/>
</dbReference>
<evidence type="ECO:0000313" key="2">
    <source>
        <dbReference type="EMBL" id="SSA41295.1"/>
    </source>
</evidence>
<dbReference type="OrthoDB" id="9815788at2"/>